<dbReference type="Proteomes" id="UP000501466">
    <property type="component" value="Chromosome"/>
</dbReference>
<dbReference type="InterPro" id="IPR036890">
    <property type="entry name" value="HATPase_C_sf"/>
</dbReference>
<dbReference type="NCBIfam" id="TIGR00585">
    <property type="entry name" value="mutl"/>
    <property type="match status" value="1"/>
</dbReference>
<organism evidence="8 9">
    <name type="scientific">Thiosulfativibrio zosterae</name>
    <dbReference type="NCBI Taxonomy" id="2675053"/>
    <lineage>
        <taxon>Bacteria</taxon>
        <taxon>Pseudomonadati</taxon>
        <taxon>Pseudomonadota</taxon>
        <taxon>Gammaproteobacteria</taxon>
        <taxon>Thiotrichales</taxon>
        <taxon>Piscirickettsiaceae</taxon>
        <taxon>Thiosulfativibrio</taxon>
    </lineage>
</organism>
<dbReference type="GO" id="GO:0016887">
    <property type="term" value="F:ATP hydrolysis activity"/>
    <property type="evidence" value="ECO:0007669"/>
    <property type="project" value="InterPro"/>
</dbReference>
<evidence type="ECO:0000256" key="1">
    <source>
        <dbReference type="ARBA" id="ARBA00006082"/>
    </source>
</evidence>
<dbReference type="Pfam" id="PF08676">
    <property type="entry name" value="MutL_C"/>
    <property type="match status" value="1"/>
</dbReference>
<reference evidence="9" key="1">
    <citation type="submission" date="2019-11" db="EMBL/GenBank/DDBJ databases">
        <title>Isolation and characterization of two novel species in the genus Thiomicrorhabdus.</title>
        <authorList>
            <person name="Mochizuki J."/>
            <person name="Kojima H."/>
            <person name="Fukui M."/>
        </authorList>
    </citation>
    <scope>NUCLEOTIDE SEQUENCE [LARGE SCALE GENOMIC DNA]</scope>
    <source>
        <strain evidence="9">AkT22</strain>
    </source>
</reference>
<evidence type="ECO:0000256" key="2">
    <source>
        <dbReference type="ARBA" id="ARBA00021975"/>
    </source>
</evidence>
<dbReference type="InterPro" id="IPR020568">
    <property type="entry name" value="Ribosomal_Su5_D2-typ_SF"/>
</dbReference>
<dbReference type="NCBIfam" id="NF000949">
    <property type="entry name" value="PRK00095.1-2"/>
    <property type="match status" value="1"/>
</dbReference>
<dbReference type="InterPro" id="IPR020667">
    <property type="entry name" value="DNA_mismatch_repair_MutL"/>
</dbReference>
<dbReference type="InterPro" id="IPR013507">
    <property type="entry name" value="DNA_mismatch_S5_2-like"/>
</dbReference>
<evidence type="ECO:0000259" key="6">
    <source>
        <dbReference type="SMART" id="SM00853"/>
    </source>
</evidence>
<dbReference type="HAMAP" id="MF_00149">
    <property type="entry name" value="DNA_mis_repair"/>
    <property type="match status" value="1"/>
</dbReference>
<dbReference type="PROSITE" id="PS00058">
    <property type="entry name" value="DNA_MISMATCH_REPAIR_1"/>
    <property type="match status" value="1"/>
</dbReference>
<keyword evidence="4 5" id="KW-0234">DNA repair</keyword>
<evidence type="ECO:0000256" key="4">
    <source>
        <dbReference type="ARBA" id="ARBA00023204"/>
    </source>
</evidence>
<dbReference type="InterPro" id="IPR014790">
    <property type="entry name" value="MutL_C"/>
</dbReference>
<evidence type="ECO:0000259" key="7">
    <source>
        <dbReference type="SMART" id="SM01340"/>
    </source>
</evidence>
<name>A0A6F8PNZ5_9GAMM</name>
<dbReference type="SMART" id="SM01340">
    <property type="entry name" value="DNA_mis_repair"/>
    <property type="match status" value="1"/>
</dbReference>
<dbReference type="CDD" id="cd16926">
    <property type="entry name" value="HATPase_MutL-MLH-PMS-like"/>
    <property type="match status" value="1"/>
</dbReference>
<dbReference type="KEGG" id="tzo:THMIRHAT_15870"/>
<dbReference type="CDD" id="cd03482">
    <property type="entry name" value="MutL_Trans_MutL"/>
    <property type="match status" value="1"/>
</dbReference>
<dbReference type="GO" id="GO:0030983">
    <property type="term" value="F:mismatched DNA binding"/>
    <property type="evidence" value="ECO:0007669"/>
    <property type="project" value="InterPro"/>
</dbReference>
<protein>
    <recommendedName>
        <fullName evidence="2 5">DNA mismatch repair protein MutL</fullName>
    </recommendedName>
</protein>
<dbReference type="SUPFAM" id="SSF55874">
    <property type="entry name" value="ATPase domain of HSP90 chaperone/DNA topoisomerase II/histidine kinase"/>
    <property type="match status" value="1"/>
</dbReference>
<dbReference type="InterPro" id="IPR002099">
    <property type="entry name" value="MutL/Mlh/PMS"/>
</dbReference>
<dbReference type="InterPro" id="IPR014762">
    <property type="entry name" value="DNA_mismatch_repair_CS"/>
</dbReference>
<dbReference type="InterPro" id="IPR038973">
    <property type="entry name" value="MutL/Mlh/Pms-like"/>
</dbReference>
<evidence type="ECO:0000256" key="5">
    <source>
        <dbReference type="HAMAP-Rule" id="MF_00149"/>
    </source>
</evidence>
<feature type="domain" description="MutL C-terminal dimerisation" evidence="6">
    <location>
        <begin position="425"/>
        <end position="568"/>
    </location>
</feature>
<dbReference type="RefSeq" id="WP_173291612.1">
    <property type="nucleotide sequence ID" value="NZ_AP021888.1"/>
</dbReference>
<evidence type="ECO:0000313" key="9">
    <source>
        <dbReference type="Proteomes" id="UP000501466"/>
    </source>
</evidence>
<dbReference type="PANTHER" id="PTHR10073:SF12">
    <property type="entry name" value="DNA MISMATCH REPAIR PROTEIN MLH1"/>
    <property type="match status" value="1"/>
</dbReference>
<dbReference type="Pfam" id="PF13589">
    <property type="entry name" value="HATPase_c_3"/>
    <property type="match status" value="1"/>
</dbReference>
<dbReference type="EMBL" id="AP021888">
    <property type="protein sequence ID" value="BBP43841.1"/>
    <property type="molecule type" value="Genomic_DNA"/>
</dbReference>
<dbReference type="InterPro" id="IPR042120">
    <property type="entry name" value="MutL_C_dimsub"/>
</dbReference>
<comment type="similarity">
    <text evidence="1 5">Belongs to the DNA mismatch repair MutL/HexB family.</text>
</comment>
<accession>A0A6F8PNZ5</accession>
<dbReference type="Pfam" id="PF01119">
    <property type="entry name" value="DNA_mis_repair"/>
    <property type="match status" value="1"/>
</dbReference>
<evidence type="ECO:0000313" key="8">
    <source>
        <dbReference type="EMBL" id="BBP43841.1"/>
    </source>
</evidence>
<keyword evidence="9" id="KW-1185">Reference proteome</keyword>
<dbReference type="FunFam" id="3.30.565.10:FF:000003">
    <property type="entry name" value="DNA mismatch repair endonuclease MutL"/>
    <property type="match status" value="1"/>
</dbReference>
<dbReference type="AlphaFoldDB" id="A0A6F8PNZ5"/>
<dbReference type="InterPro" id="IPR014721">
    <property type="entry name" value="Ribsml_uS5_D2-typ_fold_subgr"/>
</dbReference>
<comment type="function">
    <text evidence="5">This protein is involved in the repair of mismatches in DNA. It is required for dam-dependent methyl-directed DNA mismatch repair. May act as a 'molecular matchmaker', a protein that promotes the formation of a stable complex between two or more DNA-binding proteins in an ATP-dependent manner without itself being part of a final effector complex.</text>
</comment>
<dbReference type="Gene3D" id="3.30.230.10">
    <property type="match status" value="1"/>
</dbReference>
<dbReference type="Gene3D" id="3.30.565.10">
    <property type="entry name" value="Histidine kinase-like ATPase, C-terminal domain"/>
    <property type="match status" value="1"/>
</dbReference>
<dbReference type="GO" id="GO:0140664">
    <property type="term" value="F:ATP-dependent DNA damage sensor activity"/>
    <property type="evidence" value="ECO:0007669"/>
    <property type="project" value="InterPro"/>
</dbReference>
<dbReference type="SUPFAM" id="SSF118116">
    <property type="entry name" value="DNA mismatch repair protein MutL"/>
    <property type="match status" value="1"/>
</dbReference>
<dbReference type="SMART" id="SM00853">
    <property type="entry name" value="MutL_C"/>
    <property type="match status" value="1"/>
</dbReference>
<dbReference type="GO" id="GO:0005524">
    <property type="term" value="F:ATP binding"/>
    <property type="evidence" value="ECO:0007669"/>
    <property type="project" value="InterPro"/>
</dbReference>
<feature type="domain" description="DNA mismatch repair protein S5" evidence="7">
    <location>
        <begin position="214"/>
        <end position="332"/>
    </location>
</feature>
<gene>
    <name evidence="5 8" type="primary">mutL</name>
    <name evidence="8" type="ORF">THMIRHAT_15870</name>
</gene>
<evidence type="ECO:0000256" key="3">
    <source>
        <dbReference type="ARBA" id="ARBA00022763"/>
    </source>
</evidence>
<dbReference type="SUPFAM" id="SSF54211">
    <property type="entry name" value="Ribosomal protein S5 domain 2-like"/>
    <property type="match status" value="1"/>
</dbReference>
<dbReference type="PANTHER" id="PTHR10073">
    <property type="entry name" value="DNA MISMATCH REPAIR PROTEIN MLH, PMS, MUTL"/>
    <property type="match status" value="1"/>
</dbReference>
<dbReference type="InterPro" id="IPR037198">
    <property type="entry name" value="MutL_C_sf"/>
</dbReference>
<dbReference type="GO" id="GO:0006298">
    <property type="term" value="P:mismatch repair"/>
    <property type="evidence" value="ECO:0007669"/>
    <property type="project" value="UniProtKB-UniRule"/>
</dbReference>
<proteinExistence type="inferred from homology"/>
<dbReference type="Gene3D" id="3.30.1540.20">
    <property type="entry name" value="MutL, C-terminal domain, dimerisation subdomain"/>
    <property type="match status" value="1"/>
</dbReference>
<keyword evidence="3 5" id="KW-0227">DNA damage</keyword>
<sequence>MPSSIQLLPSHLADQIAAGEVVERPASVVKELLENALDSGATQIEIWIEEGGESLIEVIDNGAGIAKEELILAVSRHATSKIACVEDLSAITTLGFRGEALASISSVSRFQLTSRQASSNHAWLLRGEGEGRWQAPEPVAHPVGTRVTVADLFFNTPARKKFLKTPRAEFAQIDLLVKRVMLSRPEVSIKLMHNQKPVRQVSVSSNDAQLHKRMQSLMGAPFMAESLQLSYEAQDIALSGWAGLPTFNRSQADMQYLFVNGRIVRDKLLTFAVKQAYADVLYHGRHPAYCLFLDIPPELLDVNVHPAKYEVRFANGSWVYDFLRRSVREAVTQPLGQQPLSSGGTVAANPAVFAHYQTPSPSERAIQASMQFQQPLNQSFNQAYNPSSAQPLNLSHIAESQSHYDASAEVLRQDSQSSSPPLGYAKAQIHGIFILAENDKGLVLVDMHAAHERIVYERLKNQWQTQRLISQPLLVPMVVALESSQVQVWEEFQSVFEQLGFEIEAYGPEQLKITTVPGLLAKGDLVRLMNDMLSDLAEMGRTELANEKINRILGTMACFGSVRANRQLTIPEMNALLRDMEMTPSSNQCNHGRPTWVQLSLEQLDSLFMRGQ</sequence>
<dbReference type="Gene3D" id="3.30.1370.100">
    <property type="entry name" value="MutL, C-terminal domain, regulatory subdomain"/>
    <property type="match status" value="1"/>
</dbReference>
<dbReference type="InterPro" id="IPR042121">
    <property type="entry name" value="MutL_C_regsub"/>
</dbReference>
<dbReference type="GO" id="GO:0032300">
    <property type="term" value="C:mismatch repair complex"/>
    <property type="evidence" value="ECO:0007669"/>
    <property type="project" value="InterPro"/>
</dbReference>